<dbReference type="Gene3D" id="3.40.50.1110">
    <property type="entry name" value="SGNH hydrolase"/>
    <property type="match status" value="1"/>
</dbReference>
<evidence type="ECO:0000313" key="4">
    <source>
        <dbReference type="Proteomes" id="UP001595681"/>
    </source>
</evidence>
<keyword evidence="4" id="KW-1185">Reference proteome</keyword>
<dbReference type="EMBL" id="JBHRVU010000004">
    <property type="protein sequence ID" value="MFC3443099.1"/>
    <property type="molecule type" value="Genomic_DNA"/>
</dbReference>
<keyword evidence="1" id="KW-1133">Transmembrane helix</keyword>
<accession>A0ABV7NHY1</accession>
<feature type="domain" description="SGNH hydrolase-type esterase" evidence="2">
    <location>
        <begin position="58"/>
        <end position="210"/>
    </location>
</feature>
<keyword evidence="1" id="KW-0472">Membrane</keyword>
<keyword evidence="1" id="KW-0812">Transmembrane</keyword>
<dbReference type="SUPFAM" id="SSF52266">
    <property type="entry name" value="SGNH hydrolase"/>
    <property type="match status" value="1"/>
</dbReference>
<organism evidence="3 4">
    <name type="scientific">Sphingobium rhizovicinum</name>
    <dbReference type="NCBI Taxonomy" id="432308"/>
    <lineage>
        <taxon>Bacteria</taxon>
        <taxon>Pseudomonadati</taxon>
        <taxon>Pseudomonadota</taxon>
        <taxon>Alphaproteobacteria</taxon>
        <taxon>Sphingomonadales</taxon>
        <taxon>Sphingomonadaceae</taxon>
        <taxon>Sphingobium</taxon>
    </lineage>
</organism>
<feature type="transmembrane region" description="Helical" evidence="1">
    <location>
        <begin position="12"/>
        <end position="29"/>
    </location>
</feature>
<reference evidence="4" key="1">
    <citation type="journal article" date="2019" name="Int. J. Syst. Evol. Microbiol.">
        <title>The Global Catalogue of Microorganisms (GCM) 10K type strain sequencing project: providing services to taxonomists for standard genome sequencing and annotation.</title>
        <authorList>
            <consortium name="The Broad Institute Genomics Platform"/>
            <consortium name="The Broad Institute Genome Sequencing Center for Infectious Disease"/>
            <person name="Wu L."/>
            <person name="Ma J."/>
        </authorList>
    </citation>
    <scope>NUCLEOTIDE SEQUENCE [LARGE SCALE GENOMIC DNA]</scope>
    <source>
        <strain evidence="4">CCM 7491</strain>
    </source>
</reference>
<dbReference type="InterPro" id="IPR013830">
    <property type="entry name" value="SGNH_hydro"/>
</dbReference>
<dbReference type="Proteomes" id="UP001595681">
    <property type="component" value="Unassembled WGS sequence"/>
</dbReference>
<evidence type="ECO:0000313" key="3">
    <source>
        <dbReference type="EMBL" id="MFC3443099.1"/>
    </source>
</evidence>
<dbReference type="RefSeq" id="WP_380797441.1">
    <property type="nucleotide sequence ID" value="NZ_JBHRVU010000004.1"/>
</dbReference>
<dbReference type="InterPro" id="IPR036514">
    <property type="entry name" value="SGNH_hydro_sf"/>
</dbReference>
<comment type="caution">
    <text evidence="3">The sequence shown here is derived from an EMBL/GenBank/DDBJ whole genome shotgun (WGS) entry which is preliminary data.</text>
</comment>
<gene>
    <name evidence="3" type="ORF">ACFOKF_18165</name>
</gene>
<name>A0ABV7NHY1_9SPHN</name>
<evidence type="ECO:0000256" key="1">
    <source>
        <dbReference type="SAM" id="Phobius"/>
    </source>
</evidence>
<dbReference type="Pfam" id="PF13472">
    <property type="entry name" value="Lipase_GDSL_2"/>
    <property type="match status" value="1"/>
</dbReference>
<proteinExistence type="predicted"/>
<sequence length="235" mass="25786">MRSLDSSPLAKFLFAMLVFALILVGWRLYDRYRGTTATLPDNGVAAQGCALWFVGSSSIHRWTSLQQDMAPWITHNRGINSATLPDILPRFANIGPAEGRPRALILYVGENDIANGVPVRTVMRQVAALFDLRDRLLPGVPVLLLSAKPSPGRLKFLGEQRLFNAAAQNFLPHMQAAHYADITTPLLAGGKLGDNYQADGVHMNAGGYRIWADVVRRRLDQILPASVTRTCAPKS</sequence>
<evidence type="ECO:0000259" key="2">
    <source>
        <dbReference type="Pfam" id="PF13472"/>
    </source>
</evidence>
<protein>
    <submittedName>
        <fullName evidence="3">GDSL-type esterase/lipase family protein</fullName>
    </submittedName>
</protein>